<organism evidence="3 4">
    <name type="scientific">Halomonas cupida</name>
    <dbReference type="NCBI Taxonomy" id="44933"/>
    <lineage>
        <taxon>Bacteria</taxon>
        <taxon>Pseudomonadati</taxon>
        <taxon>Pseudomonadota</taxon>
        <taxon>Gammaproteobacteria</taxon>
        <taxon>Oceanospirillales</taxon>
        <taxon>Halomonadaceae</taxon>
        <taxon>Halomonas</taxon>
    </lineage>
</organism>
<name>A0A1M7KDC6_9GAMM</name>
<dbReference type="AlphaFoldDB" id="A0A1M7KDC6"/>
<sequence>MKAARWLSTALVIGSIAMASSQVLARDTPYYLPIQDVIDSPEGQERLNSNIRFVFSPTDAGEVIEDHGPVVTNRKTNAFNKTDEEACRWVMLSALIALQDRAREEGANAVINIESFYEQQPFESSTEYECHAGALMAGVALRGQVVTLP</sequence>
<proteinExistence type="predicted"/>
<dbReference type="Proteomes" id="UP000184123">
    <property type="component" value="Unassembled WGS sequence"/>
</dbReference>
<reference evidence="3 4" key="1">
    <citation type="submission" date="2016-11" db="EMBL/GenBank/DDBJ databases">
        <authorList>
            <person name="Jaros S."/>
            <person name="Januszkiewicz K."/>
            <person name="Wedrychowicz H."/>
        </authorList>
    </citation>
    <scope>NUCLEOTIDE SEQUENCE [LARGE SCALE GENOMIC DNA]</scope>
    <source>
        <strain evidence="3 4">DSM 4740</strain>
    </source>
</reference>
<feature type="chain" id="PRO_5013042698" evidence="1">
    <location>
        <begin position="26"/>
        <end position="149"/>
    </location>
</feature>
<dbReference type="OrthoDB" id="8161726at2"/>
<evidence type="ECO:0000313" key="4">
    <source>
        <dbReference type="Proteomes" id="UP000184123"/>
    </source>
</evidence>
<dbReference type="STRING" id="44933.SAMN05660971_03452"/>
<protein>
    <submittedName>
        <fullName evidence="2">Phosphoribosylglycinamide formyltransferase</fullName>
    </submittedName>
</protein>
<evidence type="ECO:0000313" key="3">
    <source>
        <dbReference type="EMBL" id="SHM63239.1"/>
    </source>
</evidence>
<evidence type="ECO:0000313" key="2">
    <source>
        <dbReference type="EMBL" id="GEN25452.1"/>
    </source>
</evidence>
<dbReference type="Proteomes" id="UP000321726">
    <property type="component" value="Unassembled WGS sequence"/>
</dbReference>
<keyword evidence="1" id="KW-0732">Signal</keyword>
<dbReference type="EMBL" id="FRCA01000010">
    <property type="protein sequence ID" value="SHM63239.1"/>
    <property type="molecule type" value="Genomic_DNA"/>
</dbReference>
<dbReference type="RefSeq" id="WP_073436455.1">
    <property type="nucleotide sequence ID" value="NZ_BJXU01000144.1"/>
</dbReference>
<evidence type="ECO:0000256" key="1">
    <source>
        <dbReference type="SAM" id="SignalP"/>
    </source>
</evidence>
<gene>
    <name evidence="2" type="ORF">HCU01_34010</name>
    <name evidence="3" type="ORF">SAMN05660971_03452</name>
</gene>
<keyword evidence="5" id="KW-1185">Reference proteome</keyword>
<accession>A0A1M7KDC6</accession>
<reference evidence="2 5" key="2">
    <citation type="submission" date="2019-07" db="EMBL/GenBank/DDBJ databases">
        <title>Whole genome shotgun sequence of Halomonas cupida NBRC 102219.</title>
        <authorList>
            <person name="Hosoyama A."/>
            <person name="Uohara A."/>
            <person name="Ohji S."/>
            <person name="Ichikawa N."/>
        </authorList>
    </citation>
    <scope>NUCLEOTIDE SEQUENCE [LARGE SCALE GENOMIC DNA]</scope>
    <source>
        <strain evidence="2 5">NBRC 102219</strain>
    </source>
</reference>
<dbReference type="EMBL" id="BJXU01000144">
    <property type="protein sequence ID" value="GEN25452.1"/>
    <property type="molecule type" value="Genomic_DNA"/>
</dbReference>
<feature type="signal peptide" evidence="1">
    <location>
        <begin position="1"/>
        <end position="25"/>
    </location>
</feature>
<evidence type="ECO:0000313" key="5">
    <source>
        <dbReference type="Proteomes" id="UP000321726"/>
    </source>
</evidence>